<name>A0ABP1HP87_9EUKA</name>
<evidence type="ECO:0000313" key="2">
    <source>
        <dbReference type="Proteomes" id="UP001642409"/>
    </source>
</evidence>
<protein>
    <submittedName>
        <fullName evidence="1">Hypothetical_protein</fullName>
    </submittedName>
</protein>
<accession>A0ABP1HP87</accession>
<gene>
    <name evidence="1" type="ORF">HINF_LOCUS15363</name>
</gene>
<evidence type="ECO:0000313" key="1">
    <source>
        <dbReference type="EMBL" id="CAL5997681.1"/>
    </source>
</evidence>
<reference evidence="1 2" key="1">
    <citation type="submission" date="2024-07" db="EMBL/GenBank/DDBJ databases">
        <authorList>
            <person name="Akdeniz Z."/>
        </authorList>
    </citation>
    <scope>NUCLEOTIDE SEQUENCE [LARGE SCALE GENOMIC DNA]</scope>
</reference>
<proteinExistence type="predicted"/>
<comment type="caution">
    <text evidence="1">The sequence shown here is derived from an EMBL/GenBank/DDBJ whole genome shotgun (WGS) entry which is preliminary data.</text>
</comment>
<dbReference type="EMBL" id="CAXDID020000037">
    <property type="protein sequence ID" value="CAL5997681.1"/>
    <property type="molecule type" value="Genomic_DNA"/>
</dbReference>
<organism evidence="1 2">
    <name type="scientific">Hexamita inflata</name>
    <dbReference type="NCBI Taxonomy" id="28002"/>
    <lineage>
        <taxon>Eukaryota</taxon>
        <taxon>Metamonada</taxon>
        <taxon>Diplomonadida</taxon>
        <taxon>Hexamitidae</taxon>
        <taxon>Hexamitinae</taxon>
        <taxon>Hexamita</taxon>
    </lineage>
</organism>
<dbReference type="Proteomes" id="UP001642409">
    <property type="component" value="Unassembled WGS sequence"/>
</dbReference>
<sequence length="103" mass="12012">MITIFMRTQQNVISNLFKLKSSQLSQIILYKVIKIWSIQIILMKELSDIYHYFETAQTDIDTFESETQALASVSSFKTGATSFMSTQQRSNRAYIQLLTIRFK</sequence>
<keyword evidence="2" id="KW-1185">Reference proteome</keyword>